<keyword evidence="2" id="KW-1133">Transmembrane helix</keyword>
<gene>
    <name evidence="3" type="ORF">J2S59_001500</name>
</gene>
<name>A0ABT9NMP2_9ACTN</name>
<protein>
    <recommendedName>
        <fullName evidence="5">EamA family transporter</fullName>
    </recommendedName>
</protein>
<proteinExistence type="predicted"/>
<feature type="region of interest" description="Disordered" evidence="1">
    <location>
        <begin position="62"/>
        <end position="92"/>
    </location>
</feature>
<reference evidence="3 4" key="1">
    <citation type="submission" date="2023-07" db="EMBL/GenBank/DDBJ databases">
        <title>Sequencing the genomes of 1000 actinobacteria strains.</title>
        <authorList>
            <person name="Klenk H.-P."/>
        </authorList>
    </citation>
    <scope>NUCLEOTIDE SEQUENCE [LARGE SCALE GENOMIC DNA]</scope>
    <source>
        <strain evidence="3 4">GD13</strain>
    </source>
</reference>
<keyword evidence="2" id="KW-0812">Transmembrane</keyword>
<evidence type="ECO:0000313" key="3">
    <source>
        <dbReference type="EMBL" id="MDP9821691.1"/>
    </source>
</evidence>
<evidence type="ECO:0000313" key="4">
    <source>
        <dbReference type="Proteomes" id="UP001240447"/>
    </source>
</evidence>
<evidence type="ECO:0008006" key="5">
    <source>
        <dbReference type="Google" id="ProtNLM"/>
    </source>
</evidence>
<evidence type="ECO:0000256" key="2">
    <source>
        <dbReference type="SAM" id="Phobius"/>
    </source>
</evidence>
<comment type="caution">
    <text evidence="3">The sequence shown here is derived from an EMBL/GenBank/DDBJ whole genome shotgun (WGS) entry which is preliminary data.</text>
</comment>
<accession>A0ABT9NMP2</accession>
<dbReference type="EMBL" id="JAUSQM010000001">
    <property type="protein sequence ID" value="MDP9821691.1"/>
    <property type="molecule type" value="Genomic_DNA"/>
</dbReference>
<organism evidence="3 4">
    <name type="scientific">Nocardioides massiliensis</name>
    <dbReference type="NCBI Taxonomy" id="1325935"/>
    <lineage>
        <taxon>Bacteria</taxon>
        <taxon>Bacillati</taxon>
        <taxon>Actinomycetota</taxon>
        <taxon>Actinomycetes</taxon>
        <taxon>Propionibacteriales</taxon>
        <taxon>Nocardioidaceae</taxon>
        <taxon>Nocardioides</taxon>
    </lineage>
</organism>
<keyword evidence="2" id="KW-0472">Membrane</keyword>
<dbReference type="RefSeq" id="WP_181641550.1">
    <property type="nucleotide sequence ID" value="NZ_CCXJ01000087.1"/>
</dbReference>
<feature type="transmembrane region" description="Helical" evidence="2">
    <location>
        <begin position="37"/>
        <end position="56"/>
    </location>
</feature>
<dbReference type="Proteomes" id="UP001240447">
    <property type="component" value="Unassembled WGS sequence"/>
</dbReference>
<evidence type="ECO:0000256" key="1">
    <source>
        <dbReference type="SAM" id="MobiDB-lite"/>
    </source>
</evidence>
<sequence>MRSPGPGAVLAAGTVVSSPALWRAFDGALPVDVALTRYLLAMAVCWGALALVRTFAWPDVRGERTPGRANSAENPADRPDPGAFARPSGRTR</sequence>
<keyword evidence="4" id="KW-1185">Reference proteome</keyword>